<evidence type="ECO:0000256" key="7">
    <source>
        <dbReference type="ARBA" id="ARBA00023224"/>
    </source>
</evidence>
<dbReference type="SUPFAM" id="SSF58104">
    <property type="entry name" value="Methyl-accepting chemotaxis protein (MCP) signaling domain"/>
    <property type="match status" value="1"/>
</dbReference>
<evidence type="ECO:0000313" key="13">
    <source>
        <dbReference type="EMBL" id="PRR86177.1"/>
    </source>
</evidence>
<dbReference type="Gene3D" id="3.30.450.20">
    <property type="entry name" value="PAS domain"/>
    <property type="match status" value="1"/>
</dbReference>
<keyword evidence="4 10" id="KW-0812">Transmembrane</keyword>
<dbReference type="GO" id="GO:0005886">
    <property type="term" value="C:plasma membrane"/>
    <property type="evidence" value="ECO:0007669"/>
    <property type="project" value="UniProtKB-SubCell"/>
</dbReference>
<protein>
    <submittedName>
        <fullName evidence="13">Methyl-accepting chemotaxis protein McpB</fullName>
    </submittedName>
</protein>
<keyword evidence="2" id="KW-1003">Cell membrane</keyword>
<dbReference type="CDD" id="cd12912">
    <property type="entry name" value="PDC2_MCP_like"/>
    <property type="match status" value="1"/>
</dbReference>
<feature type="transmembrane region" description="Helical" evidence="10">
    <location>
        <begin position="297"/>
        <end position="316"/>
    </location>
</feature>
<evidence type="ECO:0000256" key="3">
    <source>
        <dbReference type="ARBA" id="ARBA00022500"/>
    </source>
</evidence>
<dbReference type="OrthoDB" id="13222at2"/>
<evidence type="ECO:0000256" key="2">
    <source>
        <dbReference type="ARBA" id="ARBA00022475"/>
    </source>
</evidence>
<keyword evidence="5 10" id="KW-1133">Transmembrane helix</keyword>
<dbReference type="CDD" id="cd18773">
    <property type="entry name" value="PDC1_HK_sensor"/>
    <property type="match status" value="1"/>
</dbReference>
<sequence length="679" mass="75506">MKFINRKQIYDNARQLLSFSSLNVKKDFKAMLVIILALLVIVPLVSSGTYISINSSNLIKKNIYSSNEQLIGRINDDIKFNLDSIKNQMQSMADNPNIKSMNYDAMQSILIQGAKSNGSIGGISIADAKGQIIYNTSGVYKNISKEEYFRNAVSGRVQYSNVKISEINKKPLEFYYSVPVKVGTNVVGCITATIDVNALSKIINDVQKNKNDNTFIVDNNGIVVAHKDWANFNGISMYKNFLPAKNSAAGKSGQGIYDFNSRTLLAIYSPVSDLKWGIVTTVPYDVAFADVKAQNNIFLMIVIFMLIISILVALFISEFVTKPLCSLNTAMDAVSMGNLTARVEEKFLKRQDQVGEIAKNFNDVTAKQLTLIDKVKDMIRDVQNYNEDTSQQVDELIEASRSVGRAMGEIATGTVQQTNYMSRIVNRFSILKNGLDNIDMSANKITLYGEKTKDKNQLGIISAKELKEEFNKNYESIQSAAVHVKNLADKSQSIETITDSIKSIAEQTNLLALNAAIEASRAGESGKGFAVVADEVRKLAEQSSDSAREIHDIITEIGVFVNRIREEFIHTTQIAENSNEKLETTIEVFESIINNSDELVKDIETLNGEMSKMRNSKDEVEECVENTSSIIEEGSATAEEVNATMEEQLAGMEQICNKVHTINNMTKELQQFIQVFKTE</sequence>
<dbReference type="Proteomes" id="UP000237798">
    <property type="component" value="Unassembled WGS sequence"/>
</dbReference>
<dbReference type="GO" id="GO:0007165">
    <property type="term" value="P:signal transduction"/>
    <property type="evidence" value="ECO:0007669"/>
    <property type="project" value="UniProtKB-KW"/>
</dbReference>
<dbReference type="AlphaFoldDB" id="A0A2T0BQN0"/>
<reference evidence="13 14" key="1">
    <citation type="submission" date="2018-03" db="EMBL/GenBank/DDBJ databases">
        <title>Genome sequence of Clostridium luticellarii DSM 29923.</title>
        <authorList>
            <person name="Poehlein A."/>
            <person name="Daniel R."/>
        </authorList>
    </citation>
    <scope>NUCLEOTIDE SEQUENCE [LARGE SCALE GENOMIC DNA]</scope>
    <source>
        <strain evidence="13 14">DSM 29923</strain>
    </source>
</reference>
<name>A0A2T0BQN0_9CLOT</name>
<evidence type="ECO:0000256" key="10">
    <source>
        <dbReference type="SAM" id="Phobius"/>
    </source>
</evidence>
<keyword evidence="3" id="KW-0145">Chemotaxis</keyword>
<evidence type="ECO:0000256" key="8">
    <source>
        <dbReference type="ARBA" id="ARBA00029447"/>
    </source>
</evidence>
<dbReference type="PANTHER" id="PTHR32089">
    <property type="entry name" value="METHYL-ACCEPTING CHEMOTAXIS PROTEIN MCPB"/>
    <property type="match status" value="1"/>
</dbReference>
<evidence type="ECO:0000259" key="12">
    <source>
        <dbReference type="PROSITE" id="PS50885"/>
    </source>
</evidence>
<dbReference type="InterPro" id="IPR004089">
    <property type="entry name" value="MCPsignal_dom"/>
</dbReference>
<dbReference type="PROSITE" id="PS50111">
    <property type="entry name" value="CHEMOTAXIS_TRANSDUC_2"/>
    <property type="match status" value="1"/>
</dbReference>
<dbReference type="EMBL" id="PVXP01000007">
    <property type="protein sequence ID" value="PRR86177.1"/>
    <property type="molecule type" value="Genomic_DNA"/>
</dbReference>
<comment type="similarity">
    <text evidence="8">Belongs to the methyl-accepting chemotaxis (MCP) protein family.</text>
</comment>
<gene>
    <name evidence="13" type="primary">mcpB_1</name>
    <name evidence="13" type="ORF">CLLU_08270</name>
</gene>
<dbReference type="InterPro" id="IPR033479">
    <property type="entry name" value="dCache_1"/>
</dbReference>
<dbReference type="CDD" id="cd06225">
    <property type="entry name" value="HAMP"/>
    <property type="match status" value="1"/>
</dbReference>
<evidence type="ECO:0000313" key="14">
    <source>
        <dbReference type="Proteomes" id="UP000237798"/>
    </source>
</evidence>
<feature type="transmembrane region" description="Helical" evidence="10">
    <location>
        <begin position="30"/>
        <end position="53"/>
    </location>
</feature>
<evidence type="ECO:0000256" key="9">
    <source>
        <dbReference type="PROSITE-ProRule" id="PRU00284"/>
    </source>
</evidence>
<evidence type="ECO:0000256" key="5">
    <source>
        <dbReference type="ARBA" id="ARBA00022989"/>
    </source>
</evidence>
<feature type="domain" description="HAMP" evidence="12">
    <location>
        <begin position="318"/>
        <end position="373"/>
    </location>
</feature>
<evidence type="ECO:0000256" key="4">
    <source>
        <dbReference type="ARBA" id="ARBA00022692"/>
    </source>
</evidence>
<evidence type="ECO:0000256" key="1">
    <source>
        <dbReference type="ARBA" id="ARBA00004651"/>
    </source>
</evidence>
<dbReference type="InterPro" id="IPR003660">
    <property type="entry name" value="HAMP_dom"/>
</dbReference>
<evidence type="ECO:0000259" key="11">
    <source>
        <dbReference type="PROSITE" id="PS50111"/>
    </source>
</evidence>
<keyword evidence="7 9" id="KW-0807">Transducer</keyword>
<keyword evidence="6 10" id="KW-0472">Membrane</keyword>
<dbReference type="PANTHER" id="PTHR32089:SF112">
    <property type="entry name" value="LYSOZYME-LIKE PROTEIN-RELATED"/>
    <property type="match status" value="1"/>
</dbReference>
<comment type="subcellular location">
    <subcellularLocation>
        <location evidence="1">Cell membrane</location>
        <topology evidence="1">Multi-pass membrane protein</topology>
    </subcellularLocation>
</comment>
<organism evidence="13 14">
    <name type="scientific">Clostridium luticellarii</name>
    <dbReference type="NCBI Taxonomy" id="1691940"/>
    <lineage>
        <taxon>Bacteria</taxon>
        <taxon>Bacillati</taxon>
        <taxon>Bacillota</taxon>
        <taxon>Clostridia</taxon>
        <taxon>Eubacteriales</taxon>
        <taxon>Clostridiaceae</taxon>
        <taxon>Clostridium</taxon>
    </lineage>
</organism>
<dbReference type="Gene3D" id="1.10.287.950">
    <property type="entry name" value="Methyl-accepting chemotaxis protein"/>
    <property type="match status" value="1"/>
</dbReference>
<dbReference type="Gene3D" id="1.10.8.500">
    <property type="entry name" value="HAMP domain in histidine kinase"/>
    <property type="match status" value="1"/>
</dbReference>
<dbReference type="Pfam" id="PF02743">
    <property type="entry name" value="dCache_1"/>
    <property type="match status" value="1"/>
</dbReference>
<proteinExistence type="inferred from homology"/>
<dbReference type="RefSeq" id="WP_158255873.1">
    <property type="nucleotide sequence ID" value="NZ_JALCQO010000016.1"/>
</dbReference>
<dbReference type="SMART" id="SM00283">
    <property type="entry name" value="MA"/>
    <property type="match status" value="1"/>
</dbReference>
<comment type="caution">
    <text evidence="13">The sequence shown here is derived from an EMBL/GenBank/DDBJ whole genome shotgun (WGS) entry which is preliminary data.</text>
</comment>
<dbReference type="PROSITE" id="PS50885">
    <property type="entry name" value="HAMP"/>
    <property type="match status" value="1"/>
</dbReference>
<dbReference type="GO" id="GO:0006935">
    <property type="term" value="P:chemotaxis"/>
    <property type="evidence" value="ECO:0007669"/>
    <property type="project" value="UniProtKB-KW"/>
</dbReference>
<keyword evidence="14" id="KW-1185">Reference proteome</keyword>
<accession>A0A2T0BQN0</accession>
<dbReference type="Pfam" id="PF00015">
    <property type="entry name" value="MCPsignal"/>
    <property type="match status" value="1"/>
</dbReference>
<feature type="domain" description="Methyl-accepting transducer" evidence="11">
    <location>
        <begin position="392"/>
        <end position="642"/>
    </location>
</feature>
<evidence type="ECO:0000256" key="6">
    <source>
        <dbReference type="ARBA" id="ARBA00023136"/>
    </source>
</evidence>